<keyword evidence="1" id="KW-0812">Transmembrane</keyword>
<sequence>MLKINKKILLCFLCGIFIFSVIFVCLPAGSVLAGKLEVSYPTSQTGITLTDTNTPIPIFLKYIFDMGMFLGLAAAVYSLGASGIYYLMSPAKPEYRSIAKDRVTGAISGILILAMTYLILTTLNPQLKFFQLGDLQDIPPIAVNKSPGVYFYKSSDCSGDEKYFTSNINDFGTALSNQINSVLVVQGKDASYISTLYSSPGLFGRCQDASPNKTTCQNSTPPGTLTPNFASSVSIHRYDFNPNSNPDNDGVYFYRKSFYNPEGGWLKIDKTQIKSNTQGFFGSKLEDLIFQDVPIEDQICDKWDDKGICTNKKNPTLAGKEISSIKIAGNYIVYFLYFAPTDNANGPWSYCQEFPTPDDVNREGPLQFKWEKTPNQKYLPNWLYIYPVKEK</sequence>
<evidence type="ECO:0000313" key="2">
    <source>
        <dbReference type="EMBL" id="OGZ88571.1"/>
    </source>
</evidence>
<dbReference type="Proteomes" id="UP000178935">
    <property type="component" value="Unassembled WGS sequence"/>
</dbReference>
<proteinExistence type="predicted"/>
<name>A0A1G2JQ41_9BACT</name>
<feature type="transmembrane region" description="Helical" evidence="1">
    <location>
        <begin position="99"/>
        <end position="120"/>
    </location>
</feature>
<protein>
    <submittedName>
        <fullName evidence="2">Uncharacterized protein</fullName>
    </submittedName>
</protein>
<organism evidence="2 3">
    <name type="scientific">Candidatus Staskawiczbacteria bacterium RIFOXYD1_FULL_32_13</name>
    <dbReference type="NCBI Taxonomy" id="1802234"/>
    <lineage>
        <taxon>Bacteria</taxon>
        <taxon>Candidatus Staskawicziibacteriota</taxon>
    </lineage>
</organism>
<reference evidence="2 3" key="1">
    <citation type="journal article" date="2016" name="Nat. Commun.">
        <title>Thousands of microbial genomes shed light on interconnected biogeochemical processes in an aquifer system.</title>
        <authorList>
            <person name="Anantharaman K."/>
            <person name="Brown C.T."/>
            <person name="Hug L.A."/>
            <person name="Sharon I."/>
            <person name="Castelle C.J."/>
            <person name="Probst A.J."/>
            <person name="Thomas B.C."/>
            <person name="Singh A."/>
            <person name="Wilkins M.J."/>
            <person name="Karaoz U."/>
            <person name="Brodie E.L."/>
            <person name="Williams K.H."/>
            <person name="Hubbard S.S."/>
            <person name="Banfield J.F."/>
        </authorList>
    </citation>
    <scope>NUCLEOTIDE SEQUENCE [LARGE SCALE GENOMIC DNA]</scope>
</reference>
<gene>
    <name evidence="2" type="ORF">A2561_04705</name>
</gene>
<keyword evidence="1" id="KW-1133">Transmembrane helix</keyword>
<keyword evidence="1" id="KW-0472">Membrane</keyword>
<dbReference type="AlphaFoldDB" id="A0A1G2JQ41"/>
<comment type="caution">
    <text evidence="2">The sequence shown here is derived from an EMBL/GenBank/DDBJ whole genome shotgun (WGS) entry which is preliminary data.</text>
</comment>
<dbReference type="EMBL" id="MHPU01000020">
    <property type="protein sequence ID" value="OGZ88571.1"/>
    <property type="molecule type" value="Genomic_DNA"/>
</dbReference>
<feature type="transmembrane region" description="Helical" evidence="1">
    <location>
        <begin position="62"/>
        <end position="87"/>
    </location>
</feature>
<evidence type="ECO:0000313" key="3">
    <source>
        <dbReference type="Proteomes" id="UP000178935"/>
    </source>
</evidence>
<accession>A0A1G2JQ41</accession>
<evidence type="ECO:0000256" key="1">
    <source>
        <dbReference type="SAM" id="Phobius"/>
    </source>
</evidence>